<keyword evidence="6" id="KW-1185">Reference proteome</keyword>
<feature type="domain" description="Receptor L-domain" evidence="4">
    <location>
        <begin position="34"/>
        <end position="121"/>
    </location>
</feature>
<evidence type="ECO:0000313" key="6">
    <source>
        <dbReference type="Proteomes" id="UP000005237"/>
    </source>
</evidence>
<dbReference type="SUPFAM" id="SSF52058">
    <property type="entry name" value="L domain-like"/>
    <property type="match status" value="1"/>
</dbReference>
<sequence length="237" mass="26730">MISWKIFILAVCLRFTLVSGKDCVPTTLNELDTDCHTISGKTLTIQNVEDKKELKETLKNVRTIKEGVLVIDTDWEVFDLLENVDNIYNSKGPALVFSQNKRLKRIKLNSLANLRGKGHAVEFVNDNFPSAAYESSESLSDLREMEKAANRANSKPVCSPDFMKIVKPETEESDPFTIVFLVFAVIFAIVDVALAALLIRQYTKNKSGGEKTKKKKNKKEDKKGKKDGKKKETQKDK</sequence>
<dbReference type="OMA" id="TDCHTIS"/>
<keyword evidence="2" id="KW-1133">Transmembrane helix</keyword>
<protein>
    <submittedName>
        <fullName evidence="5">Recep_L_domain domain-containing protein</fullName>
    </submittedName>
</protein>
<evidence type="ECO:0000259" key="4">
    <source>
        <dbReference type="Pfam" id="PF01030"/>
    </source>
</evidence>
<feature type="signal peptide" evidence="3">
    <location>
        <begin position="1"/>
        <end position="20"/>
    </location>
</feature>
<evidence type="ECO:0000256" key="3">
    <source>
        <dbReference type="SAM" id="SignalP"/>
    </source>
</evidence>
<feature type="chain" id="PRO_5035950029" evidence="3">
    <location>
        <begin position="21"/>
        <end position="237"/>
    </location>
</feature>
<dbReference type="AlphaFoldDB" id="A0A8R1HR22"/>
<keyword evidence="2" id="KW-0472">Membrane</keyword>
<evidence type="ECO:0000256" key="1">
    <source>
        <dbReference type="SAM" id="MobiDB-lite"/>
    </source>
</evidence>
<feature type="transmembrane region" description="Helical" evidence="2">
    <location>
        <begin position="176"/>
        <end position="199"/>
    </location>
</feature>
<organism evidence="5 6">
    <name type="scientific">Caenorhabditis japonica</name>
    <dbReference type="NCBI Taxonomy" id="281687"/>
    <lineage>
        <taxon>Eukaryota</taxon>
        <taxon>Metazoa</taxon>
        <taxon>Ecdysozoa</taxon>
        <taxon>Nematoda</taxon>
        <taxon>Chromadorea</taxon>
        <taxon>Rhabditida</taxon>
        <taxon>Rhabditina</taxon>
        <taxon>Rhabditomorpha</taxon>
        <taxon>Rhabditoidea</taxon>
        <taxon>Rhabditidae</taxon>
        <taxon>Peloderinae</taxon>
        <taxon>Caenorhabditis</taxon>
    </lineage>
</organism>
<keyword evidence="3" id="KW-0732">Signal</keyword>
<evidence type="ECO:0000256" key="2">
    <source>
        <dbReference type="SAM" id="Phobius"/>
    </source>
</evidence>
<dbReference type="Pfam" id="PF01030">
    <property type="entry name" value="Recep_L_domain"/>
    <property type="match status" value="1"/>
</dbReference>
<dbReference type="InterPro" id="IPR000494">
    <property type="entry name" value="Rcpt_L-dom"/>
</dbReference>
<reference evidence="5" key="2">
    <citation type="submission" date="2022-06" db="UniProtKB">
        <authorList>
            <consortium name="EnsemblMetazoa"/>
        </authorList>
    </citation>
    <scope>IDENTIFICATION</scope>
    <source>
        <strain evidence="5">DF5081</strain>
    </source>
</reference>
<accession>A0A8R1HR22</accession>
<feature type="region of interest" description="Disordered" evidence="1">
    <location>
        <begin position="206"/>
        <end position="237"/>
    </location>
</feature>
<dbReference type="Gene3D" id="3.80.20.20">
    <property type="entry name" value="Receptor L-domain"/>
    <property type="match status" value="1"/>
</dbReference>
<name>A0A8R1HR22_CAEJA</name>
<feature type="compositionally biased region" description="Basic and acidic residues" evidence="1">
    <location>
        <begin position="218"/>
        <end position="237"/>
    </location>
</feature>
<reference evidence="6" key="1">
    <citation type="submission" date="2010-08" db="EMBL/GenBank/DDBJ databases">
        <authorList>
            <consortium name="Caenorhabditis japonica Sequencing Consortium"/>
            <person name="Wilson R.K."/>
        </authorList>
    </citation>
    <scope>NUCLEOTIDE SEQUENCE [LARGE SCALE GENOMIC DNA]</scope>
    <source>
        <strain evidence="6">DF5081</strain>
    </source>
</reference>
<dbReference type="EnsemblMetazoa" id="CJA09231.1">
    <property type="protein sequence ID" value="CJA09231.1"/>
    <property type="gene ID" value="WBGene00128435"/>
</dbReference>
<keyword evidence="2" id="KW-0812">Transmembrane</keyword>
<dbReference type="Proteomes" id="UP000005237">
    <property type="component" value="Unassembled WGS sequence"/>
</dbReference>
<evidence type="ECO:0000313" key="5">
    <source>
        <dbReference type="EnsemblMetazoa" id="CJA09231.1"/>
    </source>
</evidence>
<dbReference type="InterPro" id="IPR036941">
    <property type="entry name" value="Rcpt_L-dom_sf"/>
</dbReference>
<proteinExistence type="predicted"/>